<keyword evidence="2" id="KW-1185">Reference proteome</keyword>
<dbReference type="CDD" id="cd24013">
    <property type="entry name" value="ASKHA_ATPase_BT3980-like"/>
    <property type="match status" value="1"/>
</dbReference>
<dbReference type="EMBL" id="JACGLT010000004">
    <property type="protein sequence ID" value="MBA6152602.1"/>
    <property type="molecule type" value="Genomic_DNA"/>
</dbReference>
<protein>
    <submittedName>
        <fullName evidence="1">DUF3822 family protein</fullName>
    </submittedName>
</protein>
<gene>
    <name evidence="1" type="ORF">H3Z82_07680</name>
</gene>
<dbReference type="Proteomes" id="UP000541857">
    <property type="component" value="Unassembled WGS sequence"/>
</dbReference>
<accession>A0A7W2M4J9</accession>
<sequence>MKSKPLETGLKTIQLISTLELNNLRKLSIQISLSGLSFCIFNSRDSEVEFLKRIEFKSKLTPEAVLEELQAVITNEPLLSQPFDTVLVLFQNELSNLVPAAFFEEQNAADYLKFSSKIIKTDFISYDKIEAIDSINVFVPYININNYLFETYGEFEYKHASSIFLEQILKEIKVDANEDHIYINVAPYHFEMVAIKAGKLQLYNTFEYFTKEDFIYFVLFAIEQLKLNTETVIVKLTGRITKGDELYQLLYTYIRYVEFDEPSKPYTFEDANQIQSKHEHTLILNSFN</sequence>
<organism evidence="1 2">
    <name type="scientific">Gelidibacter maritimus</name>
    <dbReference type="NCBI Taxonomy" id="2761487"/>
    <lineage>
        <taxon>Bacteria</taxon>
        <taxon>Pseudomonadati</taxon>
        <taxon>Bacteroidota</taxon>
        <taxon>Flavobacteriia</taxon>
        <taxon>Flavobacteriales</taxon>
        <taxon>Flavobacteriaceae</taxon>
        <taxon>Gelidibacter</taxon>
    </lineage>
</organism>
<dbReference type="RefSeq" id="WP_182204417.1">
    <property type="nucleotide sequence ID" value="NZ_JACGLT010000004.1"/>
</dbReference>
<dbReference type="Pfam" id="PF12864">
    <property type="entry name" value="DUF3822"/>
    <property type="match status" value="1"/>
</dbReference>
<dbReference type="AlphaFoldDB" id="A0A7W2M4J9"/>
<dbReference type="Gene3D" id="3.30.420.250">
    <property type="match status" value="1"/>
</dbReference>
<comment type="caution">
    <text evidence="1">The sequence shown here is derived from an EMBL/GenBank/DDBJ whole genome shotgun (WGS) entry which is preliminary data.</text>
</comment>
<proteinExistence type="predicted"/>
<dbReference type="Gene3D" id="3.30.420.260">
    <property type="match status" value="1"/>
</dbReference>
<dbReference type="InterPro" id="IPR024213">
    <property type="entry name" value="DUF3822"/>
</dbReference>
<evidence type="ECO:0000313" key="1">
    <source>
        <dbReference type="EMBL" id="MBA6152602.1"/>
    </source>
</evidence>
<reference evidence="1 2" key="1">
    <citation type="submission" date="2020-07" db="EMBL/GenBank/DDBJ databases">
        <title>Bacterium isolated from marine sediment.</title>
        <authorList>
            <person name="Shang D."/>
        </authorList>
    </citation>
    <scope>NUCLEOTIDE SEQUENCE [LARGE SCALE GENOMIC DNA]</scope>
    <source>
        <strain evidence="1 2">F6074</strain>
    </source>
</reference>
<name>A0A7W2M4J9_9FLAO</name>
<evidence type="ECO:0000313" key="2">
    <source>
        <dbReference type="Proteomes" id="UP000541857"/>
    </source>
</evidence>